<accession>A0A926I561</accession>
<dbReference type="RefSeq" id="WP_249283276.1">
    <property type="nucleotide sequence ID" value="NZ_JACRST010000015.1"/>
</dbReference>
<dbReference type="SUPFAM" id="SSF56563">
    <property type="entry name" value="Major capsid protein gp5"/>
    <property type="match status" value="1"/>
</dbReference>
<protein>
    <submittedName>
        <fullName evidence="2">Phage major capsid protein</fullName>
    </submittedName>
</protein>
<dbReference type="EMBL" id="JACRST010000015">
    <property type="protein sequence ID" value="MBC8547203.1"/>
    <property type="molecule type" value="Genomic_DNA"/>
</dbReference>
<reference evidence="2" key="1">
    <citation type="submission" date="2020-08" db="EMBL/GenBank/DDBJ databases">
        <title>Genome public.</title>
        <authorList>
            <person name="Liu C."/>
            <person name="Sun Q."/>
        </authorList>
    </citation>
    <scope>NUCLEOTIDE SEQUENCE</scope>
    <source>
        <strain evidence="2">NSJ-31</strain>
    </source>
</reference>
<name>A0A926I561_9FIRM</name>
<dbReference type="AlphaFoldDB" id="A0A926I561"/>
<comment type="subcellular location">
    <subcellularLocation>
        <location evidence="1">Virion</location>
    </subcellularLocation>
</comment>
<sequence length="336" mass="36373">MSLTKSITLDKSMYQVGGSSFTRELERLDPSADYAGTELAGLDAYQRQLKRFDIHVSGPQSDSIQKFFSTSDSSCLFPEYVSRAVAQGMNDAQLIDEIIAVRTDINAPDYRSIVVDFASASQTAPVVAEGSAIPETTISLKEDLVTLQKRGRLLSASYEAVKFQRLDLFTVALRQIDAYIARAQLGDAVTELLADVTPIDTATASTVAYSDLINLWSQFDSAYEMNTLIASPAMVQKLLSLTEMQDAAAGLAFHGTGKLITPLGAKIIKTSCVADDKLIALDKRFALEMVTAGGVQVDYDKLINTQLERAAVTSIAGFGKIFPDAVKVLKIKTTQS</sequence>
<dbReference type="InterPro" id="IPR024455">
    <property type="entry name" value="Phage_capsid"/>
</dbReference>
<proteinExistence type="predicted"/>
<organism evidence="2 3">
    <name type="scientific">Ligaoa zhengdingensis</name>
    <dbReference type="NCBI Taxonomy" id="2763658"/>
    <lineage>
        <taxon>Bacteria</taxon>
        <taxon>Bacillati</taxon>
        <taxon>Bacillota</taxon>
        <taxon>Clostridia</taxon>
        <taxon>Eubacteriales</taxon>
        <taxon>Oscillospiraceae</taxon>
        <taxon>Ligaoa</taxon>
    </lineage>
</organism>
<evidence type="ECO:0000313" key="2">
    <source>
        <dbReference type="EMBL" id="MBC8547203.1"/>
    </source>
</evidence>
<gene>
    <name evidence="2" type="ORF">H8711_09710</name>
</gene>
<evidence type="ECO:0000256" key="1">
    <source>
        <dbReference type="ARBA" id="ARBA00004328"/>
    </source>
</evidence>
<evidence type="ECO:0000313" key="3">
    <source>
        <dbReference type="Proteomes" id="UP000653127"/>
    </source>
</evidence>
<dbReference type="Pfam" id="PF25209">
    <property type="entry name" value="Phage_capsid_4"/>
    <property type="match status" value="1"/>
</dbReference>
<keyword evidence="3" id="KW-1185">Reference proteome</keyword>
<dbReference type="NCBIfam" id="TIGR01554">
    <property type="entry name" value="major_cap_HK97"/>
    <property type="match status" value="1"/>
</dbReference>
<dbReference type="Proteomes" id="UP000653127">
    <property type="component" value="Unassembled WGS sequence"/>
</dbReference>
<comment type="caution">
    <text evidence="2">The sequence shown here is derived from an EMBL/GenBank/DDBJ whole genome shotgun (WGS) entry which is preliminary data.</text>
</comment>